<keyword evidence="2" id="KW-0659">Purine metabolism</keyword>
<dbReference type="SUPFAM" id="SSF51182">
    <property type="entry name" value="RmlC-like cupins"/>
    <property type="match status" value="1"/>
</dbReference>
<gene>
    <name evidence="5" type="ORF">AAGT95_02065</name>
</gene>
<keyword evidence="6" id="KW-1185">Reference proteome</keyword>
<evidence type="ECO:0000256" key="3">
    <source>
        <dbReference type="ARBA" id="ARBA00023239"/>
    </source>
</evidence>
<name>A0ABZ3CUE0_9GAMM</name>
<reference evidence="5 6" key="1">
    <citation type="submission" date="2024-04" db="EMBL/GenBank/DDBJ databases">
        <title>Salinicola lusitanus LLJ914,a marine bacterium isolated from the Okinawa Trough.</title>
        <authorList>
            <person name="Li J."/>
        </authorList>
    </citation>
    <scope>NUCLEOTIDE SEQUENCE [LARGE SCALE GENOMIC DNA]</scope>
    <source>
        <strain evidence="5 6">LLJ914</strain>
    </source>
</reference>
<dbReference type="RefSeq" id="WP_342595362.1">
    <property type="nucleotide sequence ID" value="NZ_CP151919.1"/>
</dbReference>
<dbReference type="Proteomes" id="UP001453229">
    <property type="component" value="Chromosome"/>
</dbReference>
<dbReference type="EMBL" id="CP151919">
    <property type="protein sequence ID" value="XAD54784.1"/>
    <property type="molecule type" value="Genomic_DNA"/>
</dbReference>
<dbReference type="InterPro" id="IPR024060">
    <property type="entry name" value="Ureidoglycolate_lyase_dom_sf"/>
</dbReference>
<protein>
    <submittedName>
        <fullName evidence="5">Ureidoglycolate lyase</fullName>
        <ecNumber evidence="5">4.3.2.3</ecNumber>
    </submittedName>
</protein>
<dbReference type="EC" id="4.3.2.3" evidence="5"/>
<dbReference type="Pfam" id="PF04115">
    <property type="entry name" value="Ureidogly_lyase"/>
    <property type="match status" value="1"/>
</dbReference>
<dbReference type="InterPro" id="IPR007247">
    <property type="entry name" value="Ureidogly_lyase"/>
</dbReference>
<organism evidence="5 6">
    <name type="scientific">Salinicola lusitanus</name>
    <dbReference type="NCBI Taxonomy" id="1949085"/>
    <lineage>
        <taxon>Bacteria</taxon>
        <taxon>Pseudomonadati</taxon>
        <taxon>Pseudomonadota</taxon>
        <taxon>Gammaproteobacteria</taxon>
        <taxon>Oceanospirillales</taxon>
        <taxon>Halomonadaceae</taxon>
        <taxon>Salinicola</taxon>
    </lineage>
</organism>
<evidence type="ECO:0000256" key="1">
    <source>
        <dbReference type="ARBA" id="ARBA00011738"/>
    </source>
</evidence>
<comment type="catalytic activity">
    <reaction evidence="4">
        <text>(S)-ureidoglycolate = urea + glyoxylate</text>
        <dbReference type="Rhea" id="RHEA:11304"/>
        <dbReference type="ChEBI" id="CHEBI:16199"/>
        <dbReference type="ChEBI" id="CHEBI:36655"/>
        <dbReference type="ChEBI" id="CHEBI:57296"/>
        <dbReference type="EC" id="4.3.2.3"/>
    </reaction>
</comment>
<sequence length="180" mass="19497">MNVRTLPIDALSPTSFAPYGDVMGWPADLAEGEPGYRSTASDFVHQLSFDTGIDGGPAEVLWVHYRDDSSRIDKLEMHRLTHQAVVPIHGGDLVQIVCLDHDGGPDIDSMKAFRLPQGLGVSMHPGCWHATRTLDGEVTALMLTRHSTTRELVAMLTEGAAGSESRLTPLPAAIELDVSR</sequence>
<dbReference type="InterPro" id="IPR011051">
    <property type="entry name" value="RmlC_Cupin_sf"/>
</dbReference>
<evidence type="ECO:0000313" key="5">
    <source>
        <dbReference type="EMBL" id="XAD54784.1"/>
    </source>
</evidence>
<proteinExistence type="predicted"/>
<comment type="subunit">
    <text evidence="1">Homodimer.</text>
</comment>
<accession>A0ABZ3CUE0</accession>
<evidence type="ECO:0000256" key="2">
    <source>
        <dbReference type="ARBA" id="ARBA00022631"/>
    </source>
</evidence>
<dbReference type="Gene3D" id="2.60.120.480">
    <property type="entry name" value="Ureidoglycolate hydrolase"/>
    <property type="match status" value="1"/>
</dbReference>
<evidence type="ECO:0000256" key="4">
    <source>
        <dbReference type="ARBA" id="ARBA00047684"/>
    </source>
</evidence>
<evidence type="ECO:0000313" key="6">
    <source>
        <dbReference type="Proteomes" id="UP001453229"/>
    </source>
</evidence>
<dbReference type="GO" id="GO:0050385">
    <property type="term" value="F:ureidoglycolate lyase activity"/>
    <property type="evidence" value="ECO:0007669"/>
    <property type="project" value="UniProtKB-EC"/>
</dbReference>
<keyword evidence="3 5" id="KW-0456">Lyase</keyword>